<evidence type="ECO:0000259" key="11">
    <source>
        <dbReference type="PROSITE" id="PS50089"/>
    </source>
</evidence>
<dbReference type="GO" id="GO:0004386">
    <property type="term" value="F:helicase activity"/>
    <property type="evidence" value="ECO:0007669"/>
    <property type="project" value="UniProtKB-KW"/>
</dbReference>
<dbReference type="InterPro" id="IPR050628">
    <property type="entry name" value="SNF2_RAD54_helicase_TF"/>
</dbReference>
<keyword evidence="3" id="KW-0547">Nucleotide-binding</keyword>
<evidence type="ECO:0000256" key="1">
    <source>
        <dbReference type="ARBA" id="ARBA00008438"/>
    </source>
</evidence>
<dbReference type="SMART" id="SM00490">
    <property type="entry name" value="HELICc"/>
    <property type="match status" value="1"/>
</dbReference>
<dbReference type="GO" id="GO:0005634">
    <property type="term" value="C:nucleus"/>
    <property type="evidence" value="ECO:0007669"/>
    <property type="project" value="TreeGrafter"/>
</dbReference>
<dbReference type="SMART" id="SM00184">
    <property type="entry name" value="RING"/>
    <property type="match status" value="1"/>
</dbReference>
<dbReference type="GO" id="GO:0008094">
    <property type="term" value="F:ATP-dependent activity, acting on DNA"/>
    <property type="evidence" value="ECO:0007669"/>
    <property type="project" value="TreeGrafter"/>
</dbReference>
<dbReference type="InterPro" id="IPR027417">
    <property type="entry name" value="P-loop_NTPase"/>
</dbReference>
<dbReference type="Pfam" id="PF00176">
    <property type="entry name" value="SNF2-rel_dom"/>
    <property type="match status" value="1"/>
</dbReference>
<feature type="region of interest" description="Disordered" evidence="10">
    <location>
        <begin position="732"/>
        <end position="773"/>
    </location>
</feature>
<dbReference type="PROSITE" id="PS00518">
    <property type="entry name" value="ZF_RING_1"/>
    <property type="match status" value="1"/>
</dbReference>
<dbReference type="FunFam" id="3.40.50.10810:FF:000068">
    <property type="entry name" value="SNF2 domain-containing protein / helicase domain-containing protein / zinc finger protein-like protein"/>
    <property type="match status" value="1"/>
</dbReference>
<dbReference type="AlphaFoldDB" id="A0A6A3CNI3"/>
<keyword evidence="2" id="KW-0479">Metal-binding</keyword>
<proteinExistence type="inferred from homology"/>
<dbReference type="InterPro" id="IPR018957">
    <property type="entry name" value="Znf_C3HC4_RING-type"/>
</dbReference>
<evidence type="ECO:0000256" key="4">
    <source>
        <dbReference type="ARBA" id="ARBA00022771"/>
    </source>
</evidence>
<keyword evidence="6" id="KW-0347">Helicase</keyword>
<dbReference type="PROSITE" id="PS51194">
    <property type="entry name" value="HELICASE_CTER"/>
    <property type="match status" value="1"/>
</dbReference>
<dbReference type="Gene3D" id="3.40.50.300">
    <property type="entry name" value="P-loop containing nucleotide triphosphate hydrolases"/>
    <property type="match status" value="1"/>
</dbReference>
<dbReference type="Pfam" id="PF00097">
    <property type="entry name" value="zf-C3HC4"/>
    <property type="match status" value="1"/>
</dbReference>
<dbReference type="InterPro" id="IPR000330">
    <property type="entry name" value="SNF2_N"/>
</dbReference>
<comment type="similarity">
    <text evidence="1">Belongs to the SNF2/RAD54 helicase family. RAD16 subfamily.</text>
</comment>
<organism evidence="14 15">
    <name type="scientific">Hibiscus syriacus</name>
    <name type="common">Rose of Sharon</name>
    <dbReference type="NCBI Taxonomy" id="106335"/>
    <lineage>
        <taxon>Eukaryota</taxon>
        <taxon>Viridiplantae</taxon>
        <taxon>Streptophyta</taxon>
        <taxon>Embryophyta</taxon>
        <taxon>Tracheophyta</taxon>
        <taxon>Spermatophyta</taxon>
        <taxon>Magnoliopsida</taxon>
        <taxon>eudicotyledons</taxon>
        <taxon>Gunneridae</taxon>
        <taxon>Pentapetalae</taxon>
        <taxon>rosids</taxon>
        <taxon>malvids</taxon>
        <taxon>Malvales</taxon>
        <taxon>Malvaceae</taxon>
        <taxon>Malvoideae</taxon>
        <taxon>Hibiscus</taxon>
    </lineage>
</organism>
<feature type="compositionally biased region" description="Polar residues" evidence="10">
    <location>
        <begin position="45"/>
        <end position="67"/>
    </location>
</feature>
<dbReference type="Pfam" id="PF00271">
    <property type="entry name" value="Helicase_C"/>
    <property type="match status" value="1"/>
</dbReference>
<gene>
    <name evidence="14" type="ORF">F3Y22_tig00004072pilonHSYRG00211</name>
</gene>
<evidence type="ECO:0000313" key="14">
    <source>
        <dbReference type="EMBL" id="KAE8728798.1"/>
    </source>
</evidence>
<dbReference type="InterPro" id="IPR017907">
    <property type="entry name" value="Znf_RING_CS"/>
</dbReference>
<feature type="compositionally biased region" description="Basic and acidic residues" evidence="10">
    <location>
        <begin position="738"/>
        <end position="753"/>
    </location>
</feature>
<dbReference type="PROSITE" id="PS50089">
    <property type="entry name" value="ZF_RING_2"/>
    <property type="match status" value="1"/>
</dbReference>
<evidence type="ECO:0000256" key="3">
    <source>
        <dbReference type="ARBA" id="ARBA00022741"/>
    </source>
</evidence>
<keyword evidence="15" id="KW-1185">Reference proteome</keyword>
<dbReference type="InterPro" id="IPR001841">
    <property type="entry name" value="Znf_RING"/>
</dbReference>
<dbReference type="PROSITE" id="PS51192">
    <property type="entry name" value="HELICASE_ATP_BIND_1"/>
    <property type="match status" value="1"/>
</dbReference>
<feature type="domain" description="Helicase C-terminal" evidence="13">
    <location>
        <begin position="1080"/>
        <end position="1257"/>
    </location>
</feature>
<evidence type="ECO:0000256" key="8">
    <source>
        <dbReference type="ARBA" id="ARBA00022840"/>
    </source>
</evidence>
<dbReference type="GO" id="GO:0005524">
    <property type="term" value="F:ATP binding"/>
    <property type="evidence" value="ECO:0007669"/>
    <property type="project" value="UniProtKB-KW"/>
</dbReference>
<dbReference type="CDD" id="cd18793">
    <property type="entry name" value="SF2_C_SNF"/>
    <property type="match status" value="1"/>
</dbReference>
<evidence type="ECO:0000259" key="12">
    <source>
        <dbReference type="PROSITE" id="PS51192"/>
    </source>
</evidence>
<dbReference type="Gene3D" id="3.40.50.10810">
    <property type="entry name" value="Tandem AAA-ATPase domain"/>
    <property type="match status" value="3"/>
</dbReference>
<name>A0A6A3CNI3_HIBSY</name>
<evidence type="ECO:0000256" key="7">
    <source>
        <dbReference type="ARBA" id="ARBA00022833"/>
    </source>
</evidence>
<feature type="region of interest" description="Disordered" evidence="10">
    <location>
        <begin position="629"/>
        <end position="666"/>
    </location>
</feature>
<feature type="domain" description="Helicase ATP-binding" evidence="12">
    <location>
        <begin position="579"/>
        <end position="852"/>
    </location>
</feature>
<evidence type="ECO:0000313" key="15">
    <source>
        <dbReference type="Proteomes" id="UP000436088"/>
    </source>
</evidence>
<reference evidence="14" key="1">
    <citation type="submission" date="2019-09" db="EMBL/GenBank/DDBJ databases">
        <title>Draft genome information of white flower Hibiscus syriacus.</title>
        <authorList>
            <person name="Kim Y.-M."/>
        </authorList>
    </citation>
    <scope>NUCLEOTIDE SEQUENCE [LARGE SCALE GENOMIC DNA]</scope>
    <source>
        <strain evidence="14">YM2019G1</strain>
    </source>
</reference>
<dbReference type="Proteomes" id="UP000436088">
    <property type="component" value="Unassembled WGS sequence"/>
</dbReference>
<dbReference type="InterPro" id="IPR013083">
    <property type="entry name" value="Znf_RING/FYVE/PHD"/>
</dbReference>
<dbReference type="InterPro" id="IPR001650">
    <property type="entry name" value="Helicase_C-like"/>
</dbReference>
<dbReference type="PANTHER" id="PTHR45626:SF16">
    <property type="entry name" value="ATP-DEPENDENT HELICASE ULS1"/>
    <property type="match status" value="1"/>
</dbReference>
<evidence type="ECO:0000256" key="9">
    <source>
        <dbReference type="PROSITE-ProRule" id="PRU00175"/>
    </source>
</evidence>
<evidence type="ECO:0000256" key="10">
    <source>
        <dbReference type="SAM" id="MobiDB-lite"/>
    </source>
</evidence>
<dbReference type="SUPFAM" id="SSF57850">
    <property type="entry name" value="RING/U-box"/>
    <property type="match status" value="1"/>
</dbReference>
<evidence type="ECO:0000256" key="2">
    <source>
        <dbReference type="ARBA" id="ARBA00022723"/>
    </source>
</evidence>
<dbReference type="SUPFAM" id="SSF52540">
    <property type="entry name" value="P-loop containing nucleoside triphosphate hydrolases"/>
    <property type="match status" value="2"/>
</dbReference>
<evidence type="ECO:0000259" key="13">
    <source>
        <dbReference type="PROSITE" id="PS51194"/>
    </source>
</evidence>
<keyword evidence="7" id="KW-0862">Zinc</keyword>
<dbReference type="GO" id="GO:0004180">
    <property type="term" value="F:carboxypeptidase activity"/>
    <property type="evidence" value="ECO:0007669"/>
    <property type="project" value="UniProtKB-KW"/>
</dbReference>
<dbReference type="Gene3D" id="3.30.40.10">
    <property type="entry name" value="Zinc/RING finger domain, C3HC4 (zinc finger)"/>
    <property type="match status" value="1"/>
</dbReference>
<accession>A0A6A3CNI3</accession>
<comment type="caution">
    <text evidence="14">The sequence shown here is derived from an EMBL/GenBank/DDBJ whole genome shotgun (WGS) entry which is preliminary data.</text>
</comment>
<dbReference type="GO" id="GO:0008270">
    <property type="term" value="F:zinc ion binding"/>
    <property type="evidence" value="ECO:0007669"/>
    <property type="project" value="UniProtKB-KW"/>
</dbReference>
<dbReference type="InterPro" id="IPR014001">
    <property type="entry name" value="Helicase_ATP-bd"/>
</dbReference>
<dbReference type="SMART" id="SM00487">
    <property type="entry name" value="DEXDc"/>
    <property type="match status" value="1"/>
</dbReference>
<keyword evidence="4 9" id="KW-0863">Zinc-finger</keyword>
<dbReference type="InterPro" id="IPR038718">
    <property type="entry name" value="SNF2-like_sf"/>
</dbReference>
<dbReference type="PANTHER" id="PTHR45626">
    <property type="entry name" value="TRANSCRIPTION TERMINATION FACTOR 2-RELATED"/>
    <property type="match status" value="1"/>
</dbReference>
<keyword evidence="8" id="KW-0067">ATP-binding</keyword>
<sequence>MLLMTEDKYNDSFADCKFDYDFVGDGLSMDIDSLIRILEEKSDDPQQSNPEDPSPRNMSQRDSGLESFQFQRDSPSLGLISADSFDYHGNLEPSPVQTSSASLKDWSACQGTSYTDRDEMSLLEMPSCSTSSFIEIDGNHVLDHRDNLNFDLVDDETSLLSINTKEEFDYKNALQSPADENTNRTFDQYGDFLINSVTSLEAPDIEVARSVEFCSFDAAMSSHNLTSNKPIIYHGSDMVSDVSGPSSVIPHYMNGNDPYFADSSMQHLPGSFNFMFEENKAGEVLEFPTESACSSSRTMYAQGRTDNGSVSQLSMTAFSDVKPLHCEGDRNGRVLPAYRKFSYIATDERIDEKRSVQPLPHSHPCISKNSQAVFVKNEDNKFITSGNIFSQSAEPLKLNEANLRKYTGRDADSLDEASKHSPDIYSSISNQEFMGFGKDARHDISLNDGRENKLIPCRNFGFSKVSPESIHSNSSDCGSHVDDDPDICILEDISQPARPNQSLVLVKKTSSLPNTSGTQPNNTGVGAIRLNGNDEQLIFQEALQGLSQPKSEASPPEGVLAVPLLRHQRIALSWMTQKEKAGLHCSGGILADDQGLGKTVSTIALILNERPSPSSKASSQDMRKVELETLNLDDDEEVKQNSDNNQVMSNGASNKSSNLPGKAKGRPAAGTLIVCPTSVLRQWADELQNKVTSKANLSFLVYHGTNRTKDPFELAKYDVVLTTYSIVSMEFPKSPPVHGDDDEKGKLEGDRASSLDFPPSRRRKYPLSSNKKGVKHKKGVDDLLLDSAYRPLARVGWFRIVLDEAQSIKNHKTQVARACWGLRAKRRWCLSGTPIQNAIDDLYSYFRFLRYDPYAGYKSFCSSIKIPITRNPAKGYPKLQAILHTIMLRRTKGTLLDGKPIINLPPKVIELKKVEFTKEERDFYTRLETESRAQFNEYAAAGTVKQNYVNILLMLLRLRQACDHPLLVRGFDSNSSWKLSIEAATKLPQEKRTFLLSCLSSLELCVICNDPPEDAVVTICGHVFCNQCISEHLTSDDKQCPTKNCKVQLNASSVFTSNCLSSSLSEQPGQDKSRDCPGSKVVEVFGPCSEDNLYGSSKIKAALQVLKSLAKPQDHRSRTSGCPEACLKSSSIQYRRLDGTMSVAARDKAVKDFNTLPEVSVVIMSLKAASLGLNMVAACHVLLLDLWWNPTTEDQAIDRAHRIGQTRPVSVLRLTVKDTVEDRILALQQKKRKLVASAFGEDETGGRQTRLTVEDLEYLFMA</sequence>
<evidence type="ECO:0000256" key="6">
    <source>
        <dbReference type="ARBA" id="ARBA00022806"/>
    </source>
</evidence>
<feature type="region of interest" description="Disordered" evidence="10">
    <location>
        <begin position="40"/>
        <end position="67"/>
    </location>
</feature>
<evidence type="ECO:0000256" key="5">
    <source>
        <dbReference type="ARBA" id="ARBA00022801"/>
    </source>
</evidence>
<dbReference type="CDD" id="cd18008">
    <property type="entry name" value="DEXDc_SHPRH-like"/>
    <property type="match status" value="1"/>
</dbReference>
<dbReference type="InterPro" id="IPR049730">
    <property type="entry name" value="SNF2/RAD54-like_C"/>
</dbReference>
<keyword evidence="5" id="KW-0378">Hydrolase</keyword>
<dbReference type="GO" id="GO:0006281">
    <property type="term" value="P:DNA repair"/>
    <property type="evidence" value="ECO:0007669"/>
    <property type="project" value="TreeGrafter"/>
</dbReference>
<feature type="compositionally biased region" description="Polar residues" evidence="10">
    <location>
        <begin position="641"/>
        <end position="659"/>
    </location>
</feature>
<feature type="domain" description="RING-type" evidence="11">
    <location>
        <begin position="1005"/>
        <end position="1044"/>
    </location>
</feature>
<dbReference type="EMBL" id="VEPZ02000247">
    <property type="protein sequence ID" value="KAE8728798.1"/>
    <property type="molecule type" value="Genomic_DNA"/>
</dbReference>
<protein>
    <submittedName>
        <fullName evidence="14">Serine carboxypeptidase-like 31-like</fullName>
    </submittedName>
</protein>